<accession>A0A061F2T8</accession>
<name>A0A061F2T8_THECC</name>
<evidence type="ECO:0000313" key="3">
    <source>
        <dbReference type="Proteomes" id="UP000026915"/>
    </source>
</evidence>
<gene>
    <name evidence="2" type="ORF">TCM_026578</name>
</gene>
<evidence type="ECO:0000313" key="2">
    <source>
        <dbReference type="EMBL" id="EOY11371.1"/>
    </source>
</evidence>
<feature type="transmembrane region" description="Helical" evidence="1">
    <location>
        <begin position="160"/>
        <end position="178"/>
    </location>
</feature>
<protein>
    <recommendedName>
        <fullName evidence="4">Transmembrane protein</fullName>
    </recommendedName>
</protein>
<dbReference type="eggNOG" id="ENOG502S8PQ">
    <property type="taxonomic scope" value="Eukaryota"/>
</dbReference>
<keyword evidence="1" id="KW-1133">Transmembrane helix</keyword>
<dbReference type="Proteomes" id="UP000026915">
    <property type="component" value="Chromosome 5"/>
</dbReference>
<organism evidence="2 3">
    <name type="scientific">Theobroma cacao</name>
    <name type="common">Cacao</name>
    <name type="synonym">Cocoa</name>
    <dbReference type="NCBI Taxonomy" id="3641"/>
    <lineage>
        <taxon>Eukaryota</taxon>
        <taxon>Viridiplantae</taxon>
        <taxon>Streptophyta</taxon>
        <taxon>Embryophyta</taxon>
        <taxon>Tracheophyta</taxon>
        <taxon>Spermatophyta</taxon>
        <taxon>Magnoliopsida</taxon>
        <taxon>eudicotyledons</taxon>
        <taxon>Gunneridae</taxon>
        <taxon>Pentapetalae</taxon>
        <taxon>rosids</taxon>
        <taxon>malvids</taxon>
        <taxon>Malvales</taxon>
        <taxon>Malvaceae</taxon>
        <taxon>Byttnerioideae</taxon>
        <taxon>Theobroma</taxon>
    </lineage>
</organism>
<dbReference type="OMA" id="VCVILWI"/>
<dbReference type="HOGENOM" id="CLU_111312_0_0_1"/>
<evidence type="ECO:0008006" key="4">
    <source>
        <dbReference type="Google" id="ProtNLM"/>
    </source>
</evidence>
<dbReference type="AlphaFoldDB" id="A0A061F2T8"/>
<dbReference type="InParanoid" id="A0A061F2T8"/>
<dbReference type="EMBL" id="CM001883">
    <property type="protein sequence ID" value="EOY11371.1"/>
    <property type="molecule type" value="Genomic_DNA"/>
</dbReference>
<keyword evidence="1" id="KW-0472">Membrane</keyword>
<reference evidence="2 3" key="1">
    <citation type="journal article" date="2013" name="Genome Biol.">
        <title>The genome sequence of the most widely cultivated cacao type and its use to identify candidate genes regulating pod color.</title>
        <authorList>
            <person name="Motamayor J.C."/>
            <person name="Mockaitis K."/>
            <person name="Schmutz J."/>
            <person name="Haiminen N."/>
            <person name="Iii D.L."/>
            <person name="Cornejo O."/>
            <person name="Findley S.D."/>
            <person name="Zheng P."/>
            <person name="Utro F."/>
            <person name="Royaert S."/>
            <person name="Saski C."/>
            <person name="Jenkins J."/>
            <person name="Podicheti R."/>
            <person name="Zhao M."/>
            <person name="Scheffler B.E."/>
            <person name="Stack J.C."/>
            <person name="Feltus F.A."/>
            <person name="Mustiga G.M."/>
            <person name="Amores F."/>
            <person name="Phillips W."/>
            <person name="Marelli J.P."/>
            <person name="May G.D."/>
            <person name="Shapiro H."/>
            <person name="Ma J."/>
            <person name="Bustamante C.D."/>
            <person name="Schnell R.J."/>
            <person name="Main D."/>
            <person name="Gilbert D."/>
            <person name="Parida L."/>
            <person name="Kuhn D.N."/>
        </authorList>
    </citation>
    <scope>NUCLEOTIDE SEQUENCE [LARGE SCALE GENOMIC DNA]</scope>
    <source>
        <strain evidence="3">cv. Matina 1-6</strain>
    </source>
</reference>
<keyword evidence="1" id="KW-0812">Transmembrane</keyword>
<dbReference type="Gramene" id="EOY11371">
    <property type="protein sequence ID" value="EOY11371"/>
    <property type="gene ID" value="TCM_026578"/>
</dbReference>
<sequence>MQKTLQFKPQFLHLENNLIFNPFLETTLSLQSFNCSSKSPIFTPSGLFSHKTQIQKPIICARKSRRRYGSERSTKFVLELISILASNLKILPQPLDLVVESLVGADGGGLEFLNGFKGGSFNGWRRRTRRTNWKKILGFLGFLGFCVLCLLFGKELRSELLFGGLGFGFFLIALIKEWRRGLKDWIFGFCCVAVLVGLGLRGNEAMKWIKQTKVSSSSPMVENVRRGKRGGRWAL</sequence>
<proteinExistence type="predicted"/>
<dbReference type="KEGG" id="tcc:18600403"/>
<keyword evidence="3" id="KW-1185">Reference proteome</keyword>
<evidence type="ECO:0000256" key="1">
    <source>
        <dbReference type="SAM" id="Phobius"/>
    </source>
</evidence>
<dbReference type="OrthoDB" id="1738566at2759"/>
<feature type="transmembrane region" description="Helical" evidence="1">
    <location>
        <begin position="185"/>
        <end position="202"/>
    </location>
</feature>
<feature type="transmembrane region" description="Helical" evidence="1">
    <location>
        <begin position="136"/>
        <end position="154"/>
    </location>
</feature>
<dbReference type="Gramene" id="Tc05v2_t025380.1">
    <property type="protein sequence ID" value="Tc05v2_p025380.1"/>
    <property type="gene ID" value="Tc05v2_g025380"/>
</dbReference>